<dbReference type="EMBL" id="FNDU01000002">
    <property type="protein sequence ID" value="SDH71797.1"/>
    <property type="molecule type" value="Genomic_DNA"/>
</dbReference>
<accession>A0A1G8EPP9</accession>
<keyword evidence="1" id="KW-0808">Transferase</keyword>
<keyword evidence="2" id="KW-1185">Reference proteome</keyword>
<name>A0A1G8EPP9_9BACI</name>
<dbReference type="Gene3D" id="3.40.50.150">
    <property type="entry name" value="Vaccinia Virus protein VP39"/>
    <property type="match status" value="1"/>
</dbReference>
<dbReference type="GO" id="GO:0032259">
    <property type="term" value="P:methylation"/>
    <property type="evidence" value="ECO:0007669"/>
    <property type="project" value="UniProtKB-KW"/>
</dbReference>
<dbReference type="AlphaFoldDB" id="A0A1G8EPP9"/>
<dbReference type="OrthoDB" id="9792989at2"/>
<dbReference type="PANTHER" id="PTHR35276">
    <property type="entry name" value="S-ADENOSYL-L-METHIONINE-DEPENDENT METHYLTRANSFERASES SUPERFAMILY PROTEIN"/>
    <property type="match status" value="1"/>
</dbReference>
<gene>
    <name evidence="1" type="ORF">SAMN05216352_102324</name>
</gene>
<sequence length="190" mass="21112">MILPGILPFVRELVDRCLKEGDIAIDATAGNGIDTLYLANKVGTSGKVYSFDIQKAAIENTSARLKDHQLENRVSLILDSHENAASYIIDEEHSLLKAAVFNLGYLPSGDKTITTKGDSTVQAVSNLIQIMPSRSMIILVIYHGHEEGKKEKQTIETFAKQLKQTSVQVLRYEFINQINNPPFIIAIEKK</sequence>
<dbReference type="InterPro" id="IPR029063">
    <property type="entry name" value="SAM-dependent_MTases_sf"/>
</dbReference>
<dbReference type="Pfam" id="PF06962">
    <property type="entry name" value="rRNA_methylase"/>
    <property type="match status" value="1"/>
</dbReference>
<dbReference type="InterPro" id="IPR010719">
    <property type="entry name" value="MnmM_MeTrfase"/>
</dbReference>
<dbReference type="PANTHER" id="PTHR35276:SF1">
    <property type="entry name" value="TRNA (MNM(5)S(2)U34)-METHYLTRANSFERASE, CHLOROPLASTIC"/>
    <property type="match status" value="1"/>
</dbReference>
<evidence type="ECO:0000313" key="2">
    <source>
        <dbReference type="Proteomes" id="UP000199017"/>
    </source>
</evidence>
<organism evidence="1 2">
    <name type="scientific">Alteribacillus bidgolensis</name>
    <dbReference type="NCBI Taxonomy" id="930129"/>
    <lineage>
        <taxon>Bacteria</taxon>
        <taxon>Bacillati</taxon>
        <taxon>Bacillota</taxon>
        <taxon>Bacilli</taxon>
        <taxon>Bacillales</taxon>
        <taxon>Bacillaceae</taxon>
        <taxon>Alteribacillus</taxon>
    </lineage>
</organism>
<dbReference type="SUPFAM" id="SSF53335">
    <property type="entry name" value="S-adenosyl-L-methionine-dependent methyltransferases"/>
    <property type="match status" value="1"/>
</dbReference>
<reference evidence="1 2" key="1">
    <citation type="submission" date="2016-10" db="EMBL/GenBank/DDBJ databases">
        <authorList>
            <person name="de Groot N.N."/>
        </authorList>
    </citation>
    <scope>NUCLEOTIDE SEQUENCE [LARGE SCALE GENOMIC DNA]</scope>
    <source>
        <strain evidence="2">P4B,CCM 7963,CECT 7998,DSM 25260,IBRC-M 10614,KCTC 13821</strain>
    </source>
</reference>
<protein>
    <submittedName>
        <fullName evidence="1">Putative rRNA methylase</fullName>
    </submittedName>
</protein>
<evidence type="ECO:0000313" key="1">
    <source>
        <dbReference type="EMBL" id="SDH71797.1"/>
    </source>
</evidence>
<dbReference type="Proteomes" id="UP000199017">
    <property type="component" value="Unassembled WGS sequence"/>
</dbReference>
<dbReference type="RefSeq" id="WP_091581567.1">
    <property type="nucleotide sequence ID" value="NZ_FNDU01000002.1"/>
</dbReference>
<keyword evidence="1" id="KW-0489">Methyltransferase</keyword>
<proteinExistence type="predicted"/>
<dbReference type="STRING" id="930129.SAMN05216352_102324"/>
<dbReference type="GO" id="GO:0008168">
    <property type="term" value="F:methyltransferase activity"/>
    <property type="evidence" value="ECO:0007669"/>
    <property type="project" value="UniProtKB-KW"/>
</dbReference>